<dbReference type="EMBL" id="KL142378">
    <property type="protein sequence ID" value="KDR76832.1"/>
    <property type="molecule type" value="Genomic_DNA"/>
</dbReference>
<organism evidence="2 3">
    <name type="scientific">Galerina marginata (strain CBS 339.88)</name>
    <dbReference type="NCBI Taxonomy" id="685588"/>
    <lineage>
        <taxon>Eukaryota</taxon>
        <taxon>Fungi</taxon>
        <taxon>Dikarya</taxon>
        <taxon>Basidiomycota</taxon>
        <taxon>Agaricomycotina</taxon>
        <taxon>Agaricomycetes</taxon>
        <taxon>Agaricomycetidae</taxon>
        <taxon>Agaricales</taxon>
        <taxon>Agaricineae</taxon>
        <taxon>Strophariaceae</taxon>
        <taxon>Galerina</taxon>
    </lineage>
</organism>
<feature type="compositionally biased region" description="Low complexity" evidence="1">
    <location>
        <begin position="30"/>
        <end position="42"/>
    </location>
</feature>
<evidence type="ECO:0000313" key="3">
    <source>
        <dbReference type="Proteomes" id="UP000027222"/>
    </source>
</evidence>
<feature type="compositionally biased region" description="Basic residues" evidence="1">
    <location>
        <begin position="43"/>
        <end position="59"/>
    </location>
</feature>
<evidence type="ECO:0000313" key="2">
    <source>
        <dbReference type="EMBL" id="KDR76832.1"/>
    </source>
</evidence>
<dbReference type="Proteomes" id="UP000027222">
    <property type="component" value="Unassembled WGS sequence"/>
</dbReference>
<protein>
    <submittedName>
        <fullName evidence="2">Uncharacterized protein</fullName>
    </submittedName>
</protein>
<sequence length="134" mass="14700">SSSSPRPTPAPVQSCLLLTPFPHPKHRQPTSTSVSVSTSTSTKHQHNPKRLLPPHRSRTLYKPQVGASAAARTECAPPKSHICIVRPRTQRAHLCLHHHTPSSAPSSLALARPLLALQHQTNQTTSTRRGVRWC</sequence>
<feature type="non-terminal residue" evidence="2">
    <location>
        <position position="1"/>
    </location>
</feature>
<reference evidence="3" key="1">
    <citation type="journal article" date="2014" name="Proc. Natl. Acad. Sci. U.S.A.">
        <title>Extensive sampling of basidiomycete genomes demonstrates inadequacy of the white-rot/brown-rot paradigm for wood decay fungi.</title>
        <authorList>
            <person name="Riley R."/>
            <person name="Salamov A.A."/>
            <person name="Brown D.W."/>
            <person name="Nagy L.G."/>
            <person name="Floudas D."/>
            <person name="Held B.W."/>
            <person name="Levasseur A."/>
            <person name="Lombard V."/>
            <person name="Morin E."/>
            <person name="Otillar R."/>
            <person name="Lindquist E.A."/>
            <person name="Sun H."/>
            <person name="LaButti K.M."/>
            <person name="Schmutz J."/>
            <person name="Jabbour D."/>
            <person name="Luo H."/>
            <person name="Baker S.E."/>
            <person name="Pisabarro A.G."/>
            <person name="Walton J.D."/>
            <person name="Blanchette R.A."/>
            <person name="Henrissat B."/>
            <person name="Martin F."/>
            <person name="Cullen D."/>
            <person name="Hibbett D.S."/>
            <person name="Grigoriev I.V."/>
        </authorList>
    </citation>
    <scope>NUCLEOTIDE SEQUENCE [LARGE SCALE GENOMIC DNA]</scope>
    <source>
        <strain evidence="3">CBS 339.88</strain>
    </source>
</reference>
<gene>
    <name evidence="2" type="ORF">GALMADRAFT_156172</name>
</gene>
<accession>A0A067T3C4</accession>
<evidence type="ECO:0000256" key="1">
    <source>
        <dbReference type="SAM" id="MobiDB-lite"/>
    </source>
</evidence>
<name>A0A067T3C4_GALM3</name>
<keyword evidence="3" id="KW-1185">Reference proteome</keyword>
<dbReference type="AlphaFoldDB" id="A0A067T3C4"/>
<feature type="region of interest" description="Disordered" evidence="1">
    <location>
        <begin position="1"/>
        <end position="65"/>
    </location>
</feature>
<proteinExistence type="predicted"/>
<feature type="compositionally biased region" description="Pro residues" evidence="1">
    <location>
        <begin position="1"/>
        <end position="10"/>
    </location>
</feature>
<dbReference type="HOGENOM" id="CLU_1901190_0_0_1"/>